<dbReference type="Proteomes" id="UP001153331">
    <property type="component" value="Unassembled WGS sequence"/>
</dbReference>
<comment type="caution">
    <text evidence="1">The sequence shown here is derived from an EMBL/GenBank/DDBJ whole genome shotgun (WGS) entry which is preliminary data.</text>
</comment>
<proteinExistence type="predicted"/>
<gene>
    <name evidence="1" type="ORF">OPT61_g4732</name>
</gene>
<accession>A0ACC2ICV6</accession>
<reference evidence="1" key="1">
    <citation type="submission" date="2022-11" db="EMBL/GenBank/DDBJ databases">
        <title>Genome Sequence of Boeremia exigua.</title>
        <authorList>
            <person name="Buettner E."/>
        </authorList>
    </citation>
    <scope>NUCLEOTIDE SEQUENCE</scope>
    <source>
        <strain evidence="1">CU02</strain>
    </source>
</reference>
<keyword evidence="2" id="KW-1185">Reference proteome</keyword>
<sequence length="606" mass="67973">MQKLFYNYRKLETPSSFRLLRIERTPGNVNAPYSYSITLTSLNEAPPYETLSYVWGSNDRSETITLQDGELLPITGPLKEALAFVEQQCTTGYLWVDQICIDQEDRIERGDQVKIMGHIYSSCSRVIVWLGLMANLGSELSLQGDLQHMHPPQALSTETMSSVNRLIHRFRPYPGSRRPSNRSLCHEILQSPWFQRAWVFQEVVLPPSARFVLATTSTTPSQARTISLTDLCATLNHPTVGVDTDGVVADTIRFMYRRSKEGHKTHGYTPSPIEQTLSLLAPRAKTSEELDRLYAFFGLNHDSRILLTPSYESSLAAAMADTATSIIEGTCSLDIFEVIPRTMNSTRHREKLPTWMPDFRKEQLVIPFKRSQSDFRQLAESSPNLRPVFISSTYTYYRGTIYCAGEEKRTIQALGYALDDIDTEIGTLSSRTAHQAHLDALLQRSIKAWKTIKSSAETSLFPRHERRPTQATTSTIDTGFAPIPTEARLQQALVAAGSCATSDETLSNNVPGTTNGSPGSFDTMVQVMRGRTLWMTRSGRFALGSHLRSGDKIYLAYGCSNPFALRGEDVTKVLGTCFLEEWMDPWGSGKMKGVEKGFDPFFIHII</sequence>
<dbReference type="EMBL" id="JAPHNI010000279">
    <property type="protein sequence ID" value="KAJ8113040.1"/>
    <property type="molecule type" value="Genomic_DNA"/>
</dbReference>
<organism evidence="1 2">
    <name type="scientific">Boeremia exigua</name>
    <dbReference type="NCBI Taxonomy" id="749465"/>
    <lineage>
        <taxon>Eukaryota</taxon>
        <taxon>Fungi</taxon>
        <taxon>Dikarya</taxon>
        <taxon>Ascomycota</taxon>
        <taxon>Pezizomycotina</taxon>
        <taxon>Dothideomycetes</taxon>
        <taxon>Pleosporomycetidae</taxon>
        <taxon>Pleosporales</taxon>
        <taxon>Pleosporineae</taxon>
        <taxon>Didymellaceae</taxon>
        <taxon>Boeremia</taxon>
    </lineage>
</organism>
<protein>
    <submittedName>
        <fullName evidence="1">Uncharacterized protein</fullName>
    </submittedName>
</protein>
<name>A0ACC2ICV6_9PLEO</name>
<evidence type="ECO:0000313" key="2">
    <source>
        <dbReference type="Proteomes" id="UP001153331"/>
    </source>
</evidence>
<evidence type="ECO:0000313" key="1">
    <source>
        <dbReference type="EMBL" id="KAJ8113040.1"/>
    </source>
</evidence>